<dbReference type="RefSeq" id="WP_342687195.1">
    <property type="nucleotide sequence ID" value="NZ_JAZBJM010000003.1"/>
</dbReference>
<keyword evidence="5" id="KW-1185">Reference proteome</keyword>
<accession>A0AB35YXP2</accession>
<feature type="transmembrane region" description="Helical" evidence="1">
    <location>
        <begin position="82"/>
        <end position="100"/>
    </location>
</feature>
<proteinExistence type="predicted"/>
<dbReference type="EMBL" id="JBANCF010000003">
    <property type="protein sequence ID" value="MEM0572836.1"/>
    <property type="molecule type" value="Genomic_DNA"/>
</dbReference>
<dbReference type="EMBL" id="JAZBJM010000003">
    <property type="protein sequence ID" value="MEM0518232.1"/>
    <property type="molecule type" value="Genomic_DNA"/>
</dbReference>
<dbReference type="AlphaFoldDB" id="A0AB35YXP2"/>
<evidence type="ECO:0000313" key="2">
    <source>
        <dbReference type="EMBL" id="MEM0518232.1"/>
    </source>
</evidence>
<dbReference type="Proteomes" id="UP001388259">
    <property type="component" value="Unassembled WGS sequence"/>
</dbReference>
<reference evidence="2 5" key="1">
    <citation type="submission" date="2024-01" db="EMBL/GenBank/DDBJ databases">
        <title>Aequorivita flavus sp. nov., isolated from deep-sea sediment.</title>
        <authorList>
            <person name="Chen X."/>
        </authorList>
    </citation>
    <scope>NUCLEOTIDE SEQUENCE</scope>
    <source>
        <strain evidence="2">MCCC 1A16923</strain>
        <strain evidence="3 5">MCCC 1A16935</strain>
    </source>
</reference>
<feature type="transmembrane region" description="Helical" evidence="1">
    <location>
        <begin position="51"/>
        <end position="75"/>
    </location>
</feature>
<keyword evidence="1" id="KW-1133">Transmembrane helix</keyword>
<dbReference type="Proteomes" id="UP001390963">
    <property type="component" value="Unassembled WGS sequence"/>
</dbReference>
<comment type="caution">
    <text evidence="2">The sequence shown here is derived from an EMBL/GenBank/DDBJ whole genome shotgun (WGS) entry which is preliminary data.</text>
</comment>
<evidence type="ECO:0000313" key="4">
    <source>
        <dbReference type="Proteomes" id="UP001388259"/>
    </source>
</evidence>
<evidence type="ECO:0000313" key="3">
    <source>
        <dbReference type="EMBL" id="MEM0572836.1"/>
    </source>
</evidence>
<gene>
    <name evidence="3" type="ORF">VZD24_04860</name>
    <name evidence="2" type="ORF">VZD85_07710</name>
</gene>
<sequence>MKTLINNAEISKLQTLLKYTFTIVPIAAGVDKFLNILTDWSNYLAPSMVDILPISATTFMMIVGVVEIVAGILVFTKTQLGAYIVSIWLLLIALSLLFTWHQPDVAVRDIVMAVAAFVLAKLSGSETVPKAS</sequence>
<organism evidence="2 4">
    <name type="scientific">Aequorivita flava</name>
    <dbReference type="NCBI Taxonomy" id="3114371"/>
    <lineage>
        <taxon>Bacteria</taxon>
        <taxon>Pseudomonadati</taxon>
        <taxon>Bacteroidota</taxon>
        <taxon>Flavobacteriia</taxon>
        <taxon>Flavobacteriales</taxon>
        <taxon>Flavobacteriaceae</taxon>
        <taxon>Aequorivita</taxon>
    </lineage>
</organism>
<evidence type="ECO:0008006" key="6">
    <source>
        <dbReference type="Google" id="ProtNLM"/>
    </source>
</evidence>
<keyword evidence="1" id="KW-0812">Transmembrane</keyword>
<protein>
    <recommendedName>
        <fullName evidence="6">tRNA (5-methylaminomethyl-2-thiouridylate)-methyltransferase</fullName>
    </recommendedName>
</protein>
<name>A0AB35YXP2_9FLAO</name>
<evidence type="ECO:0000313" key="5">
    <source>
        <dbReference type="Proteomes" id="UP001390963"/>
    </source>
</evidence>
<evidence type="ECO:0000256" key="1">
    <source>
        <dbReference type="SAM" id="Phobius"/>
    </source>
</evidence>
<keyword evidence="1" id="KW-0472">Membrane</keyword>